<keyword evidence="9" id="KW-0256">Endoplasmic reticulum</keyword>
<dbReference type="CDD" id="cd02885">
    <property type="entry name" value="NUDIX_IPP_Isomerase"/>
    <property type="match status" value="1"/>
</dbReference>
<name>A0AAF5DG78_STRER</name>
<evidence type="ECO:0000256" key="11">
    <source>
        <dbReference type="ARBA" id="ARBA00022989"/>
    </source>
</evidence>
<keyword evidence="8 15" id="KW-0812">Transmembrane</keyword>
<comment type="pathway">
    <text evidence="4">Isoprenoid biosynthesis; dimethylallyl diphosphate biosynthesis; dimethylallyl diphosphate from isopentenyl diphosphate: step 1/1.</text>
</comment>
<keyword evidence="10" id="KW-0735">Signal-anchor</keyword>
<evidence type="ECO:0000256" key="15">
    <source>
        <dbReference type="SAM" id="Phobius"/>
    </source>
</evidence>
<evidence type="ECO:0000256" key="14">
    <source>
        <dbReference type="ARBA" id="ARBA00023235"/>
    </source>
</evidence>
<evidence type="ECO:0000313" key="17">
    <source>
        <dbReference type="Proteomes" id="UP000035681"/>
    </source>
</evidence>
<evidence type="ECO:0000313" key="18">
    <source>
        <dbReference type="WBParaSite" id="TCONS_00012155.p1"/>
    </source>
</evidence>
<dbReference type="Gene3D" id="3.90.79.10">
    <property type="entry name" value="Nucleoside Triphosphate Pyrophosphohydrolase"/>
    <property type="match status" value="1"/>
</dbReference>
<comment type="subcellular location">
    <subcellularLocation>
        <location evidence="3">Endoplasmic reticulum membrane</location>
        <topology evidence="3">Single-pass type II membrane protein</topology>
    </subcellularLocation>
</comment>
<evidence type="ECO:0000256" key="13">
    <source>
        <dbReference type="ARBA" id="ARBA00023229"/>
    </source>
</evidence>
<feature type="domain" description="Nudix hydrolase" evidence="16">
    <location>
        <begin position="39"/>
        <end position="186"/>
    </location>
</feature>
<dbReference type="PROSITE" id="PS51462">
    <property type="entry name" value="NUDIX"/>
    <property type="match status" value="1"/>
</dbReference>
<dbReference type="Proteomes" id="UP000035681">
    <property type="component" value="Unplaced"/>
</dbReference>
<reference evidence="18" key="1">
    <citation type="submission" date="2024-02" db="UniProtKB">
        <authorList>
            <consortium name="WormBaseParasite"/>
        </authorList>
    </citation>
    <scope>IDENTIFICATION</scope>
</reference>
<evidence type="ECO:0000256" key="1">
    <source>
        <dbReference type="ARBA" id="ARBA00000374"/>
    </source>
</evidence>
<comment type="similarity">
    <text evidence="5">Belongs to the IPP isomerase type 1 family.</text>
</comment>
<keyword evidence="13" id="KW-0414">Isoprene biosynthesis</keyword>
<dbReference type="GO" id="GO:0005787">
    <property type="term" value="C:signal peptidase complex"/>
    <property type="evidence" value="ECO:0007669"/>
    <property type="project" value="InterPro"/>
</dbReference>
<evidence type="ECO:0000256" key="8">
    <source>
        <dbReference type="ARBA" id="ARBA00022692"/>
    </source>
</evidence>
<evidence type="ECO:0000256" key="3">
    <source>
        <dbReference type="ARBA" id="ARBA00004648"/>
    </source>
</evidence>
<dbReference type="InterPro" id="IPR007653">
    <property type="entry name" value="SPC3"/>
</dbReference>
<organism evidence="17 18">
    <name type="scientific">Strongyloides stercoralis</name>
    <name type="common">Threadworm</name>
    <dbReference type="NCBI Taxonomy" id="6248"/>
    <lineage>
        <taxon>Eukaryota</taxon>
        <taxon>Metazoa</taxon>
        <taxon>Ecdysozoa</taxon>
        <taxon>Nematoda</taxon>
        <taxon>Chromadorea</taxon>
        <taxon>Rhabditida</taxon>
        <taxon>Tylenchina</taxon>
        <taxon>Panagrolaimomorpha</taxon>
        <taxon>Strongyloidoidea</taxon>
        <taxon>Strongyloididae</taxon>
        <taxon>Strongyloides</taxon>
    </lineage>
</organism>
<sequence>LLQNFYTNLIKQTRCVSRGLQNEDICIKVSESDEVLGISLHRAFSIFLFNNEKKLMLQKRSLNKVTFPGVWSNTCCSHPLYNDKEITEKDNKGIKAAASRRMGQELGLWNIQEDKFEVAGRFLYRAVMDDVWGEFELDYSLILRNIDIPKKYTLNKDEVDEVKFVNFVELQNMIRGGEEFSPWFILFNKHGFLEKWFRSLDKAMHNIWARFNNVLAFTLTVLAAATFAAFLSSHVLAKTTVATLDAKNVRVKNIPSRIPGTPNNDFAHMELDIEVNLSDVFNWNVKELFVYLVAEYKTKKNAFNQVTLWDQVVLRNDRVVINEKNLYPEYYFFDDGSNLLKHDNVSLTLNWEVIPNAGFMFHERAKGSHRIQFPKSYTVVKNNLYTSCFNRLTATPESFIISSVPVIEIFFLP</sequence>
<evidence type="ECO:0000256" key="6">
    <source>
        <dbReference type="ARBA" id="ARBA00009289"/>
    </source>
</evidence>
<proteinExistence type="inferred from homology"/>
<protein>
    <recommendedName>
        <fullName evidence="7">isopentenyl-diphosphate Delta-isomerase</fullName>
        <ecNumber evidence="7">5.3.3.2</ecNumber>
    </recommendedName>
</protein>
<dbReference type="InterPro" id="IPR015797">
    <property type="entry name" value="NUDIX_hydrolase-like_dom_sf"/>
</dbReference>
<dbReference type="NCBIfam" id="TIGR02150">
    <property type="entry name" value="IPP_isom_1"/>
    <property type="match status" value="1"/>
</dbReference>
<dbReference type="AlphaFoldDB" id="A0AAF5DG78"/>
<evidence type="ECO:0000259" key="16">
    <source>
        <dbReference type="PROSITE" id="PS51462"/>
    </source>
</evidence>
<dbReference type="GO" id="GO:0006465">
    <property type="term" value="P:signal peptide processing"/>
    <property type="evidence" value="ECO:0007669"/>
    <property type="project" value="InterPro"/>
</dbReference>
<dbReference type="SUPFAM" id="SSF55811">
    <property type="entry name" value="Nudix"/>
    <property type="match status" value="1"/>
</dbReference>
<evidence type="ECO:0000256" key="10">
    <source>
        <dbReference type="ARBA" id="ARBA00022968"/>
    </source>
</evidence>
<evidence type="ECO:0000256" key="2">
    <source>
        <dbReference type="ARBA" id="ARBA00003951"/>
    </source>
</evidence>
<dbReference type="WBParaSite" id="TCONS_00012155.p1">
    <property type="protein sequence ID" value="TCONS_00012155.p1"/>
    <property type="gene ID" value="XLOC_007575"/>
</dbReference>
<dbReference type="Pfam" id="PF04573">
    <property type="entry name" value="SPC22"/>
    <property type="match status" value="1"/>
</dbReference>
<dbReference type="InterPro" id="IPR000086">
    <property type="entry name" value="NUDIX_hydrolase_dom"/>
</dbReference>
<accession>A0AAF5DG78</accession>
<comment type="similarity">
    <text evidence="6">Belongs to the SPCS3 family.</text>
</comment>
<keyword evidence="14" id="KW-0413">Isomerase</keyword>
<keyword evidence="17" id="KW-1185">Reference proteome</keyword>
<comment type="function">
    <text evidence="2">Catalyzes the 1,3-allylic rearrangement of the homoallylic substrate isopentenyl (IPP) to its highly electrophilic allylic isomer, dimethylallyl diphosphate (DMAPP).</text>
</comment>
<keyword evidence="11 15" id="KW-1133">Transmembrane helix</keyword>
<evidence type="ECO:0000256" key="5">
    <source>
        <dbReference type="ARBA" id="ARBA00007579"/>
    </source>
</evidence>
<evidence type="ECO:0000256" key="12">
    <source>
        <dbReference type="ARBA" id="ARBA00023136"/>
    </source>
</evidence>
<dbReference type="GO" id="GO:0009240">
    <property type="term" value="P:isopentenyl diphosphate biosynthetic process"/>
    <property type="evidence" value="ECO:0007669"/>
    <property type="project" value="TreeGrafter"/>
</dbReference>
<evidence type="ECO:0000256" key="4">
    <source>
        <dbReference type="ARBA" id="ARBA00004826"/>
    </source>
</evidence>
<dbReference type="GO" id="GO:0004452">
    <property type="term" value="F:isopentenyl-diphosphate delta-isomerase activity"/>
    <property type="evidence" value="ECO:0007669"/>
    <property type="project" value="UniProtKB-EC"/>
</dbReference>
<evidence type="ECO:0000256" key="9">
    <source>
        <dbReference type="ARBA" id="ARBA00022824"/>
    </source>
</evidence>
<feature type="transmembrane region" description="Helical" evidence="15">
    <location>
        <begin position="214"/>
        <end position="237"/>
    </location>
</feature>
<evidence type="ECO:0000256" key="7">
    <source>
        <dbReference type="ARBA" id="ARBA00012057"/>
    </source>
</evidence>
<dbReference type="InterPro" id="IPR011876">
    <property type="entry name" value="IsopentenylPP_isomerase_typ1"/>
</dbReference>
<keyword evidence="12 15" id="KW-0472">Membrane</keyword>
<dbReference type="EC" id="5.3.3.2" evidence="7"/>
<dbReference type="Pfam" id="PF00293">
    <property type="entry name" value="NUDIX"/>
    <property type="match status" value="1"/>
</dbReference>
<comment type="catalytic activity">
    <reaction evidence="1">
        <text>isopentenyl diphosphate = dimethylallyl diphosphate</text>
        <dbReference type="Rhea" id="RHEA:23284"/>
        <dbReference type="ChEBI" id="CHEBI:57623"/>
        <dbReference type="ChEBI" id="CHEBI:128769"/>
        <dbReference type="EC" id="5.3.3.2"/>
    </reaction>
</comment>
<dbReference type="PANTHER" id="PTHR10885">
    <property type="entry name" value="ISOPENTENYL-DIPHOSPHATE DELTA-ISOMERASE"/>
    <property type="match status" value="1"/>
</dbReference>
<dbReference type="PANTHER" id="PTHR10885:SF0">
    <property type="entry name" value="ISOPENTENYL-DIPHOSPHATE DELTA-ISOMERASE"/>
    <property type="match status" value="1"/>
</dbReference>